<feature type="compositionally biased region" description="Basic and acidic residues" evidence="1">
    <location>
        <begin position="10"/>
        <end position="29"/>
    </location>
</feature>
<feature type="non-terminal residue" evidence="2">
    <location>
        <position position="29"/>
    </location>
</feature>
<protein>
    <submittedName>
        <fullName evidence="2">Uncharacterized protein</fullName>
    </submittedName>
</protein>
<evidence type="ECO:0000313" key="3">
    <source>
        <dbReference type="Proteomes" id="UP000030710"/>
    </source>
</evidence>
<evidence type="ECO:0000313" key="2">
    <source>
        <dbReference type="EMBL" id="ERG95710.1"/>
    </source>
</evidence>
<sequence length="29" mass="3354">MGNAPIPGDTHLHRYEVHKRVATRLQREA</sequence>
<dbReference type="eggNOG" id="arCOG04517">
    <property type="taxonomic scope" value="Archaea"/>
</dbReference>
<accession>U1NF64</accession>
<evidence type="ECO:0000256" key="1">
    <source>
        <dbReference type="SAM" id="MobiDB-lite"/>
    </source>
</evidence>
<dbReference type="Proteomes" id="UP000030710">
    <property type="component" value="Unassembled WGS sequence"/>
</dbReference>
<dbReference type="EMBL" id="KE356561">
    <property type="protein sequence ID" value="ERG95710.1"/>
    <property type="molecule type" value="Genomic_DNA"/>
</dbReference>
<organism evidence="2 3">
    <name type="scientific">Haloquadratum walsbyi J07HQW2</name>
    <dbReference type="NCBI Taxonomy" id="1238425"/>
    <lineage>
        <taxon>Archaea</taxon>
        <taxon>Methanobacteriati</taxon>
        <taxon>Methanobacteriota</taxon>
        <taxon>Stenosarchaea group</taxon>
        <taxon>Halobacteria</taxon>
        <taxon>Halobacteriales</taxon>
        <taxon>Haloferacaceae</taxon>
        <taxon>Haloquadratum</taxon>
    </lineage>
</organism>
<feature type="region of interest" description="Disordered" evidence="1">
    <location>
        <begin position="1"/>
        <end position="29"/>
    </location>
</feature>
<reference evidence="2 3" key="1">
    <citation type="journal article" date="2013" name="PLoS ONE">
        <title>Assembly-driven community genomics of a hypersaline microbial ecosystem.</title>
        <authorList>
            <person name="Podell S."/>
            <person name="Ugalde J.A."/>
            <person name="Narasingarao P."/>
            <person name="Banfield J.F."/>
            <person name="Heidelberg K.B."/>
            <person name="Allen E.E."/>
        </authorList>
    </citation>
    <scope>NUCLEOTIDE SEQUENCE [LARGE SCALE GENOMIC DNA]</scope>
    <source>
        <strain evidence="3">J07HQW2</strain>
    </source>
</reference>
<dbReference type="HOGENOM" id="CLU_3413629_0_0_2"/>
<dbReference type="AlphaFoldDB" id="U1NF64"/>
<name>U1NF64_9EURY</name>
<proteinExistence type="predicted"/>
<gene>
    <name evidence="2" type="ORF">J07HQW2_02170</name>
</gene>